<feature type="region of interest" description="Disordered" evidence="1">
    <location>
        <begin position="511"/>
        <end position="536"/>
    </location>
</feature>
<sequence>NTIATGSHRVQAVAGKLLTKSAKKIQATGQNCFSFNFDEEKMFIKELQELNFSLQYNHQSRPMNKYMRRRELFIGARSTHRYICTVRPAISGHKMLEHIVAFVMLLQLLLFFLLLSLRQRRRYVIQRLLCKEDVVKRDGLHFAIWENNSKGKIAQLESCFCMQLIKLVQPVNCTDASRCIIRIKYRLMVQIRRKAINKTALWSLRGPLVEKRTYKSMDWLQEKMEGPRERNCERIVTHTHAVSPVSREKIYLGGFFSNEDSISFAHTSTTMRQNAVTIIRGQIFRGYFALMREISIKCRSVNDVRLEIQHARNHIIRTRRRFLYATAHVLFCCCTATEYCCSSCCFSCSSATNFTTTSTAVTATTTAATTTTTNTNSHACSKQTLHTHPLTASISRIRQMPALLLAWRSIEEGMVDSLVTQLATGAPSLQLTLFLLMHIRTHVYQRRIFIVGLRARVAEYTHRRRCRSSRENDVYITAVVYKELKMAYNLRPRKIIDELLENDYSDEEIIEKSSDASSTSGNEDSSSNEDDSDVEMEDVSLNQRLNESRARGRPITKLKGKNGFCWDNTFSLLEDQANKNGSGARARAPSSLRSMRSRGGGISRVLSVCVLQARANLHQWTECAVLCGIRYCKLDHFRALCYSEKRLRSAHIKRVALHEYFTYGNSLWRVKSVLPFTIQFAGALHPVQTCDVVGEFDDESTSCFCKQLAVQCRLQLPRLLLPTIHEPRTIITIMMQLVRLLGLLLLLAADSCRGEIIVGARPPGRGQRAPQPLCSRFGPITVRWTECAVLCGIRYCKLDHFRALCYSEKRLRSAHIKRVALHEYFTYGNSLWRVKSVLPFTIQFAGALHPVQTCDVVGEFDDESTSCFCKQLAVQCRLQLPRLLLPTIHEPRTIITIMMQLVRLLGLLLLLAADSCRGEIIVGARPPGRGQRAPQPLCSRFGPITVRWTECAVLCGIRYCKLDHFRALCYSEKRLRSAHIKRVALHEYFTYGNSLWRVKSVLPFTIQFAGALHPVQTCDVVGEFDDESTSCFCKQLAVQCRLQLPRLLLPTIHEPRTIITIMMQLVRLLGLLLLLAADSCRGEIIVGARPPGRGQRAPQPLCSRFGPITVRWTECAVLCGIRYCKLDHFRALCYSEKRLRRYCMIFFQK</sequence>
<dbReference type="Proteomes" id="UP000479190">
    <property type="component" value="Unassembled WGS sequence"/>
</dbReference>
<accession>A0A6H5IKK1</accession>
<evidence type="ECO:0000313" key="3">
    <source>
        <dbReference type="EMBL" id="CAB0035281.1"/>
    </source>
</evidence>
<feature type="compositionally biased region" description="Low complexity" evidence="1">
    <location>
        <begin position="515"/>
        <end position="525"/>
    </location>
</feature>
<keyword evidence="2" id="KW-0812">Transmembrane</keyword>
<gene>
    <name evidence="3" type="ORF">TBRA_LOCUS7179</name>
</gene>
<evidence type="ECO:0000256" key="2">
    <source>
        <dbReference type="SAM" id="Phobius"/>
    </source>
</evidence>
<feature type="non-terminal residue" evidence="3">
    <location>
        <position position="1149"/>
    </location>
</feature>
<feature type="non-terminal residue" evidence="3">
    <location>
        <position position="1"/>
    </location>
</feature>
<keyword evidence="4" id="KW-1185">Reference proteome</keyword>
<evidence type="ECO:0000256" key="1">
    <source>
        <dbReference type="SAM" id="MobiDB-lite"/>
    </source>
</evidence>
<feature type="compositionally biased region" description="Acidic residues" evidence="1">
    <location>
        <begin position="526"/>
        <end position="536"/>
    </location>
</feature>
<feature type="transmembrane region" description="Helical" evidence="2">
    <location>
        <begin position="99"/>
        <end position="117"/>
    </location>
</feature>
<evidence type="ECO:0000313" key="4">
    <source>
        <dbReference type="Proteomes" id="UP000479190"/>
    </source>
</evidence>
<protein>
    <submittedName>
        <fullName evidence="3">Uncharacterized protein</fullName>
    </submittedName>
</protein>
<dbReference type="EMBL" id="CADCXV010000777">
    <property type="protein sequence ID" value="CAB0035281.1"/>
    <property type="molecule type" value="Genomic_DNA"/>
</dbReference>
<name>A0A6H5IKK1_9HYME</name>
<proteinExistence type="predicted"/>
<keyword evidence="2" id="KW-1133">Transmembrane helix</keyword>
<organism evidence="3 4">
    <name type="scientific">Trichogramma brassicae</name>
    <dbReference type="NCBI Taxonomy" id="86971"/>
    <lineage>
        <taxon>Eukaryota</taxon>
        <taxon>Metazoa</taxon>
        <taxon>Ecdysozoa</taxon>
        <taxon>Arthropoda</taxon>
        <taxon>Hexapoda</taxon>
        <taxon>Insecta</taxon>
        <taxon>Pterygota</taxon>
        <taxon>Neoptera</taxon>
        <taxon>Endopterygota</taxon>
        <taxon>Hymenoptera</taxon>
        <taxon>Apocrita</taxon>
        <taxon>Proctotrupomorpha</taxon>
        <taxon>Chalcidoidea</taxon>
        <taxon>Trichogrammatidae</taxon>
        <taxon>Trichogramma</taxon>
    </lineage>
</organism>
<keyword evidence="2" id="KW-0472">Membrane</keyword>
<dbReference type="AlphaFoldDB" id="A0A6H5IKK1"/>
<reference evidence="3 4" key="1">
    <citation type="submission" date="2020-02" db="EMBL/GenBank/DDBJ databases">
        <authorList>
            <person name="Ferguson B K."/>
        </authorList>
    </citation>
    <scope>NUCLEOTIDE SEQUENCE [LARGE SCALE GENOMIC DNA]</scope>
</reference>